<dbReference type="InterPro" id="IPR000515">
    <property type="entry name" value="MetI-like"/>
</dbReference>
<evidence type="ECO:0000256" key="2">
    <source>
        <dbReference type="ARBA" id="ARBA00022448"/>
    </source>
</evidence>
<comment type="caution">
    <text evidence="9">The sequence shown here is derived from an EMBL/GenBank/DDBJ whole genome shotgun (WGS) entry which is preliminary data.</text>
</comment>
<proteinExistence type="inferred from homology"/>
<reference evidence="9" key="1">
    <citation type="journal article" date="2014" name="Int. J. Syst. Evol. Microbiol.">
        <title>Complete genome sequence of Corynebacterium casei LMG S-19264T (=DSM 44701T), isolated from a smear-ripened cheese.</title>
        <authorList>
            <consortium name="US DOE Joint Genome Institute (JGI-PGF)"/>
            <person name="Walter F."/>
            <person name="Albersmeier A."/>
            <person name="Kalinowski J."/>
            <person name="Ruckert C."/>
        </authorList>
    </citation>
    <scope>NUCLEOTIDE SEQUENCE</scope>
    <source>
        <strain evidence="9">JCM 3090</strain>
    </source>
</reference>
<dbReference type="SUPFAM" id="SSF161098">
    <property type="entry name" value="MetI-like"/>
    <property type="match status" value="1"/>
</dbReference>
<keyword evidence="4 7" id="KW-0812">Transmembrane</keyword>
<dbReference type="GO" id="GO:0055085">
    <property type="term" value="P:transmembrane transport"/>
    <property type="evidence" value="ECO:0007669"/>
    <property type="project" value="InterPro"/>
</dbReference>
<comment type="subcellular location">
    <subcellularLocation>
        <location evidence="1 7">Cell membrane</location>
        <topology evidence="1 7">Multi-pass membrane protein</topology>
    </subcellularLocation>
</comment>
<keyword evidence="3" id="KW-1003">Cell membrane</keyword>
<evidence type="ECO:0000256" key="6">
    <source>
        <dbReference type="ARBA" id="ARBA00023136"/>
    </source>
</evidence>
<evidence type="ECO:0000256" key="5">
    <source>
        <dbReference type="ARBA" id="ARBA00022989"/>
    </source>
</evidence>
<dbReference type="AlphaFoldDB" id="A0A8J3B4G6"/>
<keyword evidence="10" id="KW-1185">Reference proteome</keyword>
<reference evidence="9" key="2">
    <citation type="submission" date="2020-09" db="EMBL/GenBank/DDBJ databases">
        <authorList>
            <person name="Sun Q."/>
            <person name="Ohkuma M."/>
        </authorList>
    </citation>
    <scope>NUCLEOTIDE SEQUENCE</scope>
    <source>
        <strain evidence="9">JCM 3090</strain>
    </source>
</reference>
<organism evidence="9 10">
    <name type="scientific">Pilimelia anulata</name>
    <dbReference type="NCBI Taxonomy" id="53371"/>
    <lineage>
        <taxon>Bacteria</taxon>
        <taxon>Bacillati</taxon>
        <taxon>Actinomycetota</taxon>
        <taxon>Actinomycetes</taxon>
        <taxon>Micromonosporales</taxon>
        <taxon>Micromonosporaceae</taxon>
        <taxon>Pilimelia</taxon>
    </lineage>
</organism>
<sequence>MSERRQVAALLTPYAAGLALLVLLPAGVTLALAFTSWDAITPPRWVGAANLRLLAGDRAFRMALTNSAVFAAIAVPARLALALGLAMLLHRPGRRVGAARTVALLPTAIPEVAYGLLWLWLFNPLAGPINALLTVGGTGGLTAWGDLPPRWLTMPTPARAAIVIMSVFTIGELLVLLIAARRVLPAELYDLAAAEGAGAWQVFRRVTLPLIAPVLALLALRDTVASFHLSFVPALVVTDGGPPQYATTYLSLFVYRTGFEYLQHGVAAAATLVVFGLTAVAVAVQWRILRGALAGPTHGGR</sequence>
<feature type="domain" description="ABC transmembrane type-1" evidence="8">
    <location>
        <begin position="64"/>
        <end position="285"/>
    </location>
</feature>
<dbReference type="CDD" id="cd06261">
    <property type="entry name" value="TM_PBP2"/>
    <property type="match status" value="1"/>
</dbReference>
<protein>
    <submittedName>
        <fullName evidence="9">Sugar ABC transporter permease</fullName>
    </submittedName>
</protein>
<evidence type="ECO:0000256" key="1">
    <source>
        <dbReference type="ARBA" id="ARBA00004651"/>
    </source>
</evidence>
<evidence type="ECO:0000256" key="7">
    <source>
        <dbReference type="RuleBase" id="RU363032"/>
    </source>
</evidence>
<accession>A0A8J3B4G6</accession>
<feature type="transmembrane region" description="Helical" evidence="7">
    <location>
        <begin position="261"/>
        <end position="284"/>
    </location>
</feature>
<comment type="similarity">
    <text evidence="7">Belongs to the binding-protein-dependent transport system permease family.</text>
</comment>
<dbReference type="Pfam" id="PF00528">
    <property type="entry name" value="BPD_transp_1"/>
    <property type="match status" value="1"/>
</dbReference>
<dbReference type="PROSITE" id="PS50928">
    <property type="entry name" value="ABC_TM1"/>
    <property type="match status" value="1"/>
</dbReference>
<dbReference type="PANTHER" id="PTHR30193">
    <property type="entry name" value="ABC TRANSPORTER PERMEASE PROTEIN"/>
    <property type="match status" value="1"/>
</dbReference>
<dbReference type="GO" id="GO:0005886">
    <property type="term" value="C:plasma membrane"/>
    <property type="evidence" value="ECO:0007669"/>
    <property type="project" value="UniProtKB-SubCell"/>
</dbReference>
<dbReference type="Gene3D" id="1.10.3720.10">
    <property type="entry name" value="MetI-like"/>
    <property type="match status" value="1"/>
</dbReference>
<dbReference type="EMBL" id="BMQB01000001">
    <property type="protein sequence ID" value="GGJ80017.1"/>
    <property type="molecule type" value="Genomic_DNA"/>
</dbReference>
<keyword evidence="2 7" id="KW-0813">Transport</keyword>
<evidence type="ECO:0000313" key="9">
    <source>
        <dbReference type="EMBL" id="GGJ80017.1"/>
    </source>
</evidence>
<dbReference type="Proteomes" id="UP000649739">
    <property type="component" value="Unassembled WGS sequence"/>
</dbReference>
<dbReference type="PANTHER" id="PTHR30193:SF37">
    <property type="entry name" value="INNER MEMBRANE ABC TRANSPORTER PERMEASE PROTEIN YCJO"/>
    <property type="match status" value="1"/>
</dbReference>
<dbReference type="InterPro" id="IPR035906">
    <property type="entry name" value="MetI-like_sf"/>
</dbReference>
<feature type="transmembrane region" description="Helical" evidence="7">
    <location>
        <begin position="68"/>
        <end position="89"/>
    </location>
</feature>
<keyword evidence="6 7" id="KW-0472">Membrane</keyword>
<feature type="transmembrane region" description="Helical" evidence="7">
    <location>
        <begin position="160"/>
        <end position="181"/>
    </location>
</feature>
<feature type="transmembrane region" description="Helical" evidence="7">
    <location>
        <begin position="101"/>
        <end position="121"/>
    </location>
</feature>
<name>A0A8J3B4G6_9ACTN</name>
<evidence type="ECO:0000313" key="10">
    <source>
        <dbReference type="Proteomes" id="UP000649739"/>
    </source>
</evidence>
<gene>
    <name evidence="9" type="ORF">GCM10010123_07360</name>
</gene>
<evidence type="ECO:0000256" key="3">
    <source>
        <dbReference type="ARBA" id="ARBA00022475"/>
    </source>
</evidence>
<evidence type="ECO:0000256" key="4">
    <source>
        <dbReference type="ARBA" id="ARBA00022692"/>
    </source>
</evidence>
<keyword evidence="5 7" id="KW-1133">Transmembrane helix</keyword>
<dbReference type="InterPro" id="IPR051393">
    <property type="entry name" value="ABC_transporter_permease"/>
</dbReference>
<evidence type="ECO:0000259" key="8">
    <source>
        <dbReference type="PROSITE" id="PS50928"/>
    </source>
</evidence>